<proteinExistence type="predicted"/>
<comment type="caution">
    <text evidence="2">The sequence shown here is derived from an EMBL/GenBank/DDBJ whole genome shotgun (WGS) entry which is preliminary data.</text>
</comment>
<protein>
    <submittedName>
        <fullName evidence="2">Uncharacterized protein</fullName>
    </submittedName>
</protein>
<reference evidence="2" key="1">
    <citation type="submission" date="2019-10" db="EMBL/GenBank/DDBJ databases">
        <authorList>
            <consortium name="DOE Joint Genome Institute"/>
            <person name="Kuo A."/>
            <person name="Miyauchi S."/>
            <person name="Kiss E."/>
            <person name="Drula E."/>
            <person name="Kohler A."/>
            <person name="Sanchez-Garcia M."/>
            <person name="Andreopoulos B."/>
            <person name="Barry K.W."/>
            <person name="Bonito G."/>
            <person name="Buee M."/>
            <person name="Carver A."/>
            <person name="Chen C."/>
            <person name="Cichocki N."/>
            <person name="Clum A."/>
            <person name="Culley D."/>
            <person name="Crous P.W."/>
            <person name="Fauchery L."/>
            <person name="Girlanda M."/>
            <person name="Hayes R."/>
            <person name="Keri Z."/>
            <person name="LaButti K."/>
            <person name="Lipzen A."/>
            <person name="Lombard V."/>
            <person name="Magnuson J."/>
            <person name="Maillard F."/>
            <person name="Morin E."/>
            <person name="Murat C."/>
            <person name="Nolan M."/>
            <person name="Ohm R."/>
            <person name="Pangilinan J."/>
            <person name="Pereira M."/>
            <person name="Perotto S."/>
            <person name="Peter M."/>
            <person name="Riley R."/>
            <person name="Sitrit Y."/>
            <person name="Stielow B."/>
            <person name="Szollosi G."/>
            <person name="Zifcakova L."/>
            <person name="Stursova M."/>
            <person name="Spatafora J.W."/>
            <person name="Tedersoo L."/>
            <person name="Vaario L.-M."/>
            <person name="Yamada A."/>
            <person name="Yan M."/>
            <person name="Wang P."/>
            <person name="Xu J."/>
            <person name="Bruns T."/>
            <person name="Baldrian P."/>
            <person name="Vilgalys R."/>
            <person name="Henrissat B."/>
            <person name="Grigoriev I.V."/>
            <person name="Hibbett D."/>
            <person name="Nagy L.G."/>
            <person name="Martin F.M."/>
        </authorList>
    </citation>
    <scope>NUCLEOTIDE SEQUENCE</scope>
    <source>
        <strain evidence="2">Prilba</strain>
    </source>
</reference>
<feature type="transmembrane region" description="Helical" evidence="1">
    <location>
        <begin position="160"/>
        <end position="178"/>
    </location>
</feature>
<keyword evidence="3" id="KW-1185">Reference proteome</keyword>
<keyword evidence="1" id="KW-1133">Transmembrane helix</keyword>
<dbReference type="Proteomes" id="UP000759537">
    <property type="component" value="Unassembled WGS sequence"/>
</dbReference>
<feature type="transmembrane region" description="Helical" evidence="1">
    <location>
        <begin position="276"/>
        <end position="301"/>
    </location>
</feature>
<sequence length="363" mass="40723">MSTPVCQTVSANTDVLGIGIRINFYYTILLLAVIPQRESTEELLNTLYTTAGTSGFGLLLTAIIQTAKHKLSLFHALFILHILFFLGIGASPMGKYRWTRSRVVLGVLIQYASVVIFAAWSLYLWANVKDYGSQPECNDQIKYVLFFVTVRATAPWLRDLWITALALGAVGLMVWFGVKAVKLFVNNHVEEAEEAIQMKSIAGKETPTETPETPLPGETEQSKKSWYFHVSRSIPFVFSAIYATVMLELTVSRNAAHFQNGTDIASGVVQVDNTWAFGQVLSVVMIFVNVNEILHFLFGFFARRKLKRQAQTEETGYQVEGRAEIPSMLASQPFQVTTSTSVNSSTLFHILPNQYPNLWWFNL</sequence>
<keyword evidence="1" id="KW-0472">Membrane</keyword>
<keyword evidence="1" id="KW-0812">Transmembrane</keyword>
<accession>A0A9P5T6I9</accession>
<feature type="transmembrane region" description="Helical" evidence="1">
    <location>
        <begin position="233"/>
        <end position="256"/>
    </location>
</feature>
<dbReference type="AlphaFoldDB" id="A0A9P5T6I9"/>
<dbReference type="OrthoDB" id="5427664at2759"/>
<feature type="transmembrane region" description="Helical" evidence="1">
    <location>
        <begin position="15"/>
        <end position="34"/>
    </location>
</feature>
<evidence type="ECO:0000313" key="2">
    <source>
        <dbReference type="EMBL" id="KAF8478158.1"/>
    </source>
</evidence>
<feature type="transmembrane region" description="Helical" evidence="1">
    <location>
        <begin position="103"/>
        <end position="126"/>
    </location>
</feature>
<organism evidence="2 3">
    <name type="scientific">Russula ochroleuca</name>
    <dbReference type="NCBI Taxonomy" id="152965"/>
    <lineage>
        <taxon>Eukaryota</taxon>
        <taxon>Fungi</taxon>
        <taxon>Dikarya</taxon>
        <taxon>Basidiomycota</taxon>
        <taxon>Agaricomycotina</taxon>
        <taxon>Agaricomycetes</taxon>
        <taxon>Russulales</taxon>
        <taxon>Russulaceae</taxon>
        <taxon>Russula</taxon>
    </lineage>
</organism>
<reference evidence="2" key="2">
    <citation type="journal article" date="2020" name="Nat. Commun.">
        <title>Large-scale genome sequencing of mycorrhizal fungi provides insights into the early evolution of symbiotic traits.</title>
        <authorList>
            <person name="Miyauchi S."/>
            <person name="Kiss E."/>
            <person name="Kuo A."/>
            <person name="Drula E."/>
            <person name="Kohler A."/>
            <person name="Sanchez-Garcia M."/>
            <person name="Morin E."/>
            <person name="Andreopoulos B."/>
            <person name="Barry K.W."/>
            <person name="Bonito G."/>
            <person name="Buee M."/>
            <person name="Carver A."/>
            <person name="Chen C."/>
            <person name="Cichocki N."/>
            <person name="Clum A."/>
            <person name="Culley D."/>
            <person name="Crous P.W."/>
            <person name="Fauchery L."/>
            <person name="Girlanda M."/>
            <person name="Hayes R.D."/>
            <person name="Keri Z."/>
            <person name="LaButti K."/>
            <person name="Lipzen A."/>
            <person name="Lombard V."/>
            <person name="Magnuson J."/>
            <person name="Maillard F."/>
            <person name="Murat C."/>
            <person name="Nolan M."/>
            <person name="Ohm R.A."/>
            <person name="Pangilinan J."/>
            <person name="Pereira M.F."/>
            <person name="Perotto S."/>
            <person name="Peter M."/>
            <person name="Pfister S."/>
            <person name="Riley R."/>
            <person name="Sitrit Y."/>
            <person name="Stielow J.B."/>
            <person name="Szollosi G."/>
            <person name="Zifcakova L."/>
            <person name="Stursova M."/>
            <person name="Spatafora J.W."/>
            <person name="Tedersoo L."/>
            <person name="Vaario L.M."/>
            <person name="Yamada A."/>
            <person name="Yan M."/>
            <person name="Wang P."/>
            <person name="Xu J."/>
            <person name="Bruns T."/>
            <person name="Baldrian P."/>
            <person name="Vilgalys R."/>
            <person name="Dunand C."/>
            <person name="Henrissat B."/>
            <person name="Grigoriev I.V."/>
            <person name="Hibbett D."/>
            <person name="Nagy L.G."/>
            <person name="Martin F.M."/>
        </authorList>
    </citation>
    <scope>NUCLEOTIDE SEQUENCE</scope>
    <source>
        <strain evidence="2">Prilba</strain>
    </source>
</reference>
<feature type="transmembrane region" description="Helical" evidence="1">
    <location>
        <begin position="46"/>
        <end position="67"/>
    </location>
</feature>
<name>A0A9P5T6I9_9AGAM</name>
<evidence type="ECO:0000256" key="1">
    <source>
        <dbReference type="SAM" id="Phobius"/>
    </source>
</evidence>
<feature type="transmembrane region" description="Helical" evidence="1">
    <location>
        <begin position="73"/>
        <end position="91"/>
    </location>
</feature>
<evidence type="ECO:0000313" key="3">
    <source>
        <dbReference type="Proteomes" id="UP000759537"/>
    </source>
</evidence>
<gene>
    <name evidence="2" type="ORF">DFH94DRAFT_82769</name>
</gene>
<dbReference type="EMBL" id="WHVB01000012">
    <property type="protein sequence ID" value="KAF8478158.1"/>
    <property type="molecule type" value="Genomic_DNA"/>
</dbReference>